<accession>A0A3S4DAH7</accession>
<dbReference type="InterPro" id="IPR003010">
    <property type="entry name" value="C-N_Hydrolase"/>
</dbReference>
<dbReference type="GO" id="GO:0003824">
    <property type="term" value="F:catalytic activity"/>
    <property type="evidence" value="ECO:0007669"/>
    <property type="project" value="InterPro"/>
</dbReference>
<dbReference type="PROSITE" id="PS50263">
    <property type="entry name" value="CN_HYDROLASE"/>
    <property type="match status" value="1"/>
</dbReference>
<dbReference type="Gene3D" id="3.60.110.10">
    <property type="entry name" value="Carbon-nitrogen hydrolase"/>
    <property type="match status" value="2"/>
</dbReference>
<evidence type="ECO:0000313" key="5">
    <source>
        <dbReference type="Proteomes" id="UP000289323"/>
    </source>
</evidence>
<dbReference type="PANTHER" id="PTHR46044:SF12">
    <property type="entry name" value="HYDROLASE"/>
    <property type="match status" value="1"/>
</dbReference>
<evidence type="ECO:0000313" key="4">
    <source>
        <dbReference type="EMBL" id="SPQ27206.1"/>
    </source>
</evidence>
<reference evidence="4 5" key="1">
    <citation type="submission" date="2018-04" db="EMBL/GenBank/DDBJ databases">
        <authorList>
            <person name="Huttner S."/>
            <person name="Dainat J."/>
        </authorList>
    </citation>
    <scope>NUCLEOTIDE SEQUENCE [LARGE SCALE GENOMIC DNA]</scope>
</reference>
<proteinExistence type="inferred from homology"/>
<protein>
    <submittedName>
        <fullName evidence="4">C35b4df1-5ab3-4b0b-a711-23dedd3a5547</fullName>
    </submittedName>
</protein>
<evidence type="ECO:0000256" key="1">
    <source>
        <dbReference type="ARBA" id="ARBA00008129"/>
    </source>
</evidence>
<organism evidence="4 5">
    <name type="scientific">Thermothielavioides terrestris</name>
    <dbReference type="NCBI Taxonomy" id="2587410"/>
    <lineage>
        <taxon>Eukaryota</taxon>
        <taxon>Fungi</taxon>
        <taxon>Dikarya</taxon>
        <taxon>Ascomycota</taxon>
        <taxon>Pezizomycotina</taxon>
        <taxon>Sordariomycetes</taxon>
        <taxon>Sordariomycetidae</taxon>
        <taxon>Sordariales</taxon>
        <taxon>Chaetomiaceae</taxon>
        <taxon>Thermothielavioides</taxon>
    </lineage>
</organism>
<name>A0A3S4DAH7_9PEZI</name>
<dbReference type="SUPFAM" id="SSF56317">
    <property type="entry name" value="Carbon-nitrogen hydrolase"/>
    <property type="match status" value="2"/>
</dbReference>
<sequence length="507" mass="54203">MDTDLQLSGEGQSSETTTYALEQYLNSDGGVTERLLRGLNLERLARRAAAKKIDILLLPEAYLGGYPRGTHFGCVVGSRSPEGREEYLRYFHGAVDLGDTVGDGAGAGEAWVNRRLPSDVAPASEDGKPGRDGITRGDGTREELERIARETGVFLVTGVIEKAGGSLYCAVVYVCPRLGIIGKRRKVMPTGAERLVWAQGSPATLRAVSTTIRGVRINLAAAICWENYMPLVRQALYAQNINLYLAPTADGRDAWLSLLRTTAIEGRCFVVSSNMCVRNATPSQAPPVASTASDTSAIPNGDDADGASPDPDPFSARPATRPASHPRRASCLTEEGFEIALPSSPPQAPPRRRHSIMDENGNEIALPCPPPARTSSRGRETARPRRHSVYDEDGNEIVLCATKHAPSATSPASAPPAPAASATAPPAPAQTKHQPAFASRGGSAIVSPFGDVLAGPQWEDDEGIIYADVDFEDCIRGRLDLDVAGSYSRNDSFRFEVRGLDLTPLPY</sequence>
<evidence type="ECO:0000259" key="3">
    <source>
        <dbReference type="PROSITE" id="PS50263"/>
    </source>
</evidence>
<dbReference type="Pfam" id="PF00795">
    <property type="entry name" value="CN_hydrolase"/>
    <property type="match status" value="2"/>
</dbReference>
<evidence type="ECO:0000256" key="2">
    <source>
        <dbReference type="SAM" id="MobiDB-lite"/>
    </source>
</evidence>
<dbReference type="EMBL" id="OUUZ01000019">
    <property type="protein sequence ID" value="SPQ27206.1"/>
    <property type="molecule type" value="Genomic_DNA"/>
</dbReference>
<comment type="similarity">
    <text evidence="1">Belongs to the carbon-nitrogen hydrolase superfamily. Nitrilase family.</text>
</comment>
<dbReference type="InterPro" id="IPR044149">
    <property type="entry name" value="Nitrilases_CHs"/>
</dbReference>
<feature type="compositionally biased region" description="Low complexity" evidence="2">
    <location>
        <begin position="419"/>
        <end position="436"/>
    </location>
</feature>
<feature type="region of interest" description="Disordered" evidence="2">
    <location>
        <begin position="361"/>
        <end position="441"/>
    </location>
</feature>
<feature type="region of interest" description="Disordered" evidence="2">
    <location>
        <begin position="118"/>
        <end position="141"/>
    </location>
</feature>
<dbReference type="Proteomes" id="UP000289323">
    <property type="component" value="Unassembled WGS sequence"/>
</dbReference>
<feature type="compositionally biased region" description="Basic and acidic residues" evidence="2">
    <location>
        <begin position="125"/>
        <end position="141"/>
    </location>
</feature>
<feature type="region of interest" description="Disordered" evidence="2">
    <location>
        <begin position="282"/>
        <end position="329"/>
    </location>
</feature>
<feature type="compositionally biased region" description="Low complexity" evidence="2">
    <location>
        <begin position="306"/>
        <end position="316"/>
    </location>
</feature>
<dbReference type="AlphaFoldDB" id="A0A3S4DAH7"/>
<dbReference type="PANTHER" id="PTHR46044">
    <property type="entry name" value="NITRILASE"/>
    <property type="match status" value="1"/>
</dbReference>
<feature type="compositionally biased region" description="Low complexity" evidence="2">
    <location>
        <begin position="401"/>
        <end position="412"/>
    </location>
</feature>
<gene>
    <name evidence="4" type="ORF">TT172_LOCUS9625</name>
</gene>
<feature type="domain" description="CN hydrolase" evidence="3">
    <location>
        <begin position="17"/>
        <end position="327"/>
    </location>
</feature>
<dbReference type="InterPro" id="IPR036526">
    <property type="entry name" value="C-N_Hydrolase_sf"/>
</dbReference>